<dbReference type="EMBL" id="CAFBOS010000032">
    <property type="protein sequence ID" value="CAB4986771.1"/>
    <property type="molecule type" value="Genomic_DNA"/>
</dbReference>
<proteinExistence type="predicted"/>
<dbReference type="EMBL" id="CAFBMH010000016">
    <property type="protein sequence ID" value="CAB4898145.1"/>
    <property type="molecule type" value="Genomic_DNA"/>
</dbReference>
<dbReference type="Gene3D" id="3.10.450.50">
    <property type="match status" value="1"/>
</dbReference>
<evidence type="ECO:0000313" key="4">
    <source>
        <dbReference type="EMBL" id="CAB4898145.1"/>
    </source>
</evidence>
<organism evidence="5">
    <name type="scientific">freshwater metagenome</name>
    <dbReference type="NCBI Taxonomy" id="449393"/>
    <lineage>
        <taxon>unclassified sequences</taxon>
        <taxon>metagenomes</taxon>
        <taxon>ecological metagenomes</taxon>
    </lineage>
</organism>
<accession>A0A6J7N0G2</accession>
<dbReference type="Pfam" id="PF13577">
    <property type="entry name" value="SnoaL_4"/>
    <property type="match status" value="1"/>
</dbReference>
<sequence length="168" mass="18761">MTDIDDVSGLAAKVDLLLAHREIEQKIYRMGYALEGGDFEMVGSLLRHATFGADMIGRKVFTGQAEITAQYARTNITYPGKGRATREMYDNVVVDIDLATGTARSTTMYTVAQQIPGTDAPFALLVAGRYVDEWACIEGEWHFTDRFIEVQFKNNLNSHMHTGSQPYN</sequence>
<evidence type="ECO:0000313" key="5">
    <source>
        <dbReference type="EMBL" id="CAB4986771.1"/>
    </source>
</evidence>
<evidence type="ECO:0000313" key="2">
    <source>
        <dbReference type="EMBL" id="CAB4724446.1"/>
    </source>
</evidence>
<evidence type="ECO:0000313" key="3">
    <source>
        <dbReference type="EMBL" id="CAB4815301.1"/>
    </source>
</evidence>
<dbReference type="SUPFAM" id="SSF54427">
    <property type="entry name" value="NTF2-like"/>
    <property type="match status" value="1"/>
</dbReference>
<name>A0A6J7N0G2_9ZZZZ</name>
<dbReference type="InterPro" id="IPR032710">
    <property type="entry name" value="NTF2-like_dom_sf"/>
</dbReference>
<dbReference type="InterPro" id="IPR037401">
    <property type="entry name" value="SnoaL-like"/>
</dbReference>
<evidence type="ECO:0000259" key="1">
    <source>
        <dbReference type="Pfam" id="PF13577"/>
    </source>
</evidence>
<dbReference type="EMBL" id="CAEZYR010000001">
    <property type="protein sequence ID" value="CAB4724446.1"/>
    <property type="molecule type" value="Genomic_DNA"/>
</dbReference>
<dbReference type="AlphaFoldDB" id="A0A6J7N0G2"/>
<gene>
    <name evidence="2" type="ORF">UFOPK2754_00038</name>
    <name evidence="3" type="ORF">UFOPK3139_00306</name>
    <name evidence="4" type="ORF">UFOPK3543_00706</name>
    <name evidence="5" type="ORF">UFOPK3967_00741</name>
</gene>
<feature type="domain" description="SnoaL-like" evidence="1">
    <location>
        <begin position="17"/>
        <end position="146"/>
    </location>
</feature>
<dbReference type="EMBL" id="CAFABA010000007">
    <property type="protein sequence ID" value="CAB4815301.1"/>
    <property type="molecule type" value="Genomic_DNA"/>
</dbReference>
<reference evidence="5" key="1">
    <citation type="submission" date="2020-05" db="EMBL/GenBank/DDBJ databases">
        <authorList>
            <person name="Chiriac C."/>
            <person name="Salcher M."/>
            <person name="Ghai R."/>
            <person name="Kavagutti S V."/>
        </authorList>
    </citation>
    <scope>NUCLEOTIDE SEQUENCE</scope>
</reference>
<protein>
    <submittedName>
        <fullName evidence="5">Unannotated protein</fullName>
    </submittedName>
</protein>